<dbReference type="AlphaFoldDB" id="A0A7W7CCN4"/>
<sequence length="223" mass="24398">MPRLWWLKALLVLLIGWLVLASAARWWPFQRPTGPDLGAPHQVCPAAPAPGQPVPAAVPHHPEGPAYTGPGPHPIAVFDRASADRQLLAGGQLPHRPVGVDELTGFTLPPRWRPTAERGTDARLVACVYYAALGTDERMCRYHGSAILLHSATYTVVVREARTAREVATFDLASRFISTERREPEQLGCPRVTLQSTGRNDGTMPPVNAEFLDALRPLAEQSR</sequence>
<name>A0A7W7CCN4_9PSEU</name>
<accession>A0A7W7CCN4</accession>
<dbReference type="EMBL" id="JACHMH010000001">
    <property type="protein sequence ID" value="MBB4678674.1"/>
    <property type="molecule type" value="Genomic_DNA"/>
</dbReference>
<dbReference type="RefSeq" id="WP_185004518.1">
    <property type="nucleotide sequence ID" value="NZ_BAAAUI010000010.1"/>
</dbReference>
<comment type="caution">
    <text evidence="1">The sequence shown here is derived from an EMBL/GenBank/DDBJ whole genome shotgun (WGS) entry which is preliminary data.</text>
</comment>
<evidence type="ECO:0000313" key="2">
    <source>
        <dbReference type="Proteomes" id="UP000533598"/>
    </source>
</evidence>
<proteinExistence type="predicted"/>
<dbReference type="Proteomes" id="UP000533598">
    <property type="component" value="Unassembled WGS sequence"/>
</dbReference>
<evidence type="ECO:0000313" key="1">
    <source>
        <dbReference type="EMBL" id="MBB4678674.1"/>
    </source>
</evidence>
<organism evidence="1 2">
    <name type="scientific">Crossiella cryophila</name>
    <dbReference type="NCBI Taxonomy" id="43355"/>
    <lineage>
        <taxon>Bacteria</taxon>
        <taxon>Bacillati</taxon>
        <taxon>Actinomycetota</taxon>
        <taxon>Actinomycetes</taxon>
        <taxon>Pseudonocardiales</taxon>
        <taxon>Pseudonocardiaceae</taxon>
        <taxon>Crossiella</taxon>
    </lineage>
</organism>
<gene>
    <name evidence="1" type="ORF">HNR67_004792</name>
</gene>
<reference evidence="1 2" key="1">
    <citation type="submission" date="2020-08" db="EMBL/GenBank/DDBJ databases">
        <title>Sequencing the genomes of 1000 actinobacteria strains.</title>
        <authorList>
            <person name="Klenk H.-P."/>
        </authorList>
    </citation>
    <scope>NUCLEOTIDE SEQUENCE [LARGE SCALE GENOMIC DNA]</scope>
    <source>
        <strain evidence="1 2">DSM 44230</strain>
    </source>
</reference>
<keyword evidence="2" id="KW-1185">Reference proteome</keyword>
<protein>
    <submittedName>
        <fullName evidence="1">Uncharacterized protein</fullName>
    </submittedName>
</protein>